<dbReference type="InterPro" id="IPR041711">
    <property type="entry name" value="Met-tRNA-FMT_N"/>
</dbReference>
<evidence type="ECO:0000259" key="5">
    <source>
        <dbReference type="Pfam" id="PF00551"/>
    </source>
</evidence>
<dbReference type="GO" id="GO:0004479">
    <property type="term" value="F:methionyl-tRNA formyltransferase activity"/>
    <property type="evidence" value="ECO:0007669"/>
    <property type="project" value="UniProtKB-EC"/>
</dbReference>
<dbReference type="InterPro" id="IPR005793">
    <property type="entry name" value="Formyl_trans_C"/>
</dbReference>
<feature type="domain" description="Formyl transferase C-terminal" evidence="6">
    <location>
        <begin position="245"/>
        <end position="326"/>
    </location>
</feature>
<evidence type="ECO:0000256" key="4">
    <source>
        <dbReference type="ARBA" id="ARBA00022917"/>
    </source>
</evidence>
<dbReference type="PANTHER" id="PTHR11138:SF5">
    <property type="entry name" value="METHIONYL-TRNA FORMYLTRANSFERASE, MITOCHONDRIAL"/>
    <property type="match status" value="1"/>
</dbReference>
<dbReference type="InterPro" id="IPR011034">
    <property type="entry name" value="Formyl_transferase-like_C_sf"/>
</dbReference>
<keyword evidence="4" id="KW-0648">Protein biosynthesis</keyword>
<accession>A0A1F7XC19</accession>
<keyword evidence="3" id="KW-0808">Transferase</keyword>
<reference evidence="7 8" key="1">
    <citation type="journal article" date="2016" name="Nat. Commun.">
        <title>Thousands of microbial genomes shed light on interconnected biogeochemical processes in an aquifer system.</title>
        <authorList>
            <person name="Anantharaman K."/>
            <person name="Brown C.T."/>
            <person name="Hug L.A."/>
            <person name="Sharon I."/>
            <person name="Castelle C.J."/>
            <person name="Probst A.J."/>
            <person name="Thomas B.C."/>
            <person name="Singh A."/>
            <person name="Wilkins M.J."/>
            <person name="Karaoz U."/>
            <person name="Brodie E.L."/>
            <person name="Williams K.H."/>
            <person name="Hubbard S.S."/>
            <person name="Banfield J.F."/>
        </authorList>
    </citation>
    <scope>NUCLEOTIDE SEQUENCE [LARGE SCALE GENOMIC DNA]</scope>
</reference>
<dbReference type="InterPro" id="IPR002376">
    <property type="entry name" value="Formyl_transf_N"/>
</dbReference>
<name>A0A1F7XC19_9BACT</name>
<evidence type="ECO:0000256" key="2">
    <source>
        <dbReference type="ARBA" id="ARBA00012261"/>
    </source>
</evidence>
<evidence type="ECO:0000256" key="1">
    <source>
        <dbReference type="ARBA" id="ARBA00010699"/>
    </source>
</evidence>
<dbReference type="PANTHER" id="PTHR11138">
    <property type="entry name" value="METHIONYL-TRNA FORMYLTRANSFERASE"/>
    <property type="match status" value="1"/>
</dbReference>
<dbReference type="AlphaFoldDB" id="A0A1F7XC19"/>
<protein>
    <recommendedName>
        <fullName evidence="2">methionyl-tRNA formyltransferase</fullName>
        <ecNumber evidence="2">2.1.2.9</ecNumber>
    </recommendedName>
</protein>
<dbReference type="EC" id="2.1.2.9" evidence="2"/>
<dbReference type="InterPro" id="IPR036477">
    <property type="entry name" value="Formyl_transf_N_sf"/>
</dbReference>
<feature type="domain" description="Formyl transferase N-terminal" evidence="5">
    <location>
        <begin position="1"/>
        <end position="175"/>
    </location>
</feature>
<evidence type="ECO:0000313" key="7">
    <source>
        <dbReference type="EMBL" id="OGM12561.1"/>
    </source>
</evidence>
<evidence type="ECO:0000259" key="6">
    <source>
        <dbReference type="Pfam" id="PF02911"/>
    </source>
</evidence>
<dbReference type="GO" id="GO:0005829">
    <property type="term" value="C:cytosol"/>
    <property type="evidence" value="ECO:0007669"/>
    <property type="project" value="TreeGrafter"/>
</dbReference>
<dbReference type="Pfam" id="PF02911">
    <property type="entry name" value="Formyl_trans_C"/>
    <property type="match status" value="1"/>
</dbReference>
<evidence type="ECO:0000313" key="8">
    <source>
        <dbReference type="Proteomes" id="UP000179013"/>
    </source>
</evidence>
<dbReference type="SUPFAM" id="SSF53328">
    <property type="entry name" value="Formyltransferase"/>
    <property type="match status" value="1"/>
</dbReference>
<dbReference type="EMBL" id="MGFU01000034">
    <property type="protein sequence ID" value="OGM12561.1"/>
    <property type="molecule type" value="Genomic_DNA"/>
</dbReference>
<dbReference type="CDD" id="cd08646">
    <property type="entry name" value="FMT_core_Met-tRNA-FMT_N"/>
    <property type="match status" value="1"/>
</dbReference>
<dbReference type="SUPFAM" id="SSF50486">
    <property type="entry name" value="FMT C-terminal domain-like"/>
    <property type="match status" value="1"/>
</dbReference>
<sequence length="334" mass="37925">MKIVFFGTPEYVLPILDSLQKSFKNPKFESGIVAVVTQKPKPAGRNQIITYTSVDAWAHKKNIPIFYKSHDFVNRKIKADVGILASYGEIIPKSVIEHFKFGILNIHPSLLPLWRGSSPVQASIISGDKITGTTIIKIDELLDHGPIVSQFKEEVQEEDTAYTLRSRLFDRSAEVAVALLTAYIKGKITPRPQLHEKATYTTQIKKSDAFIDPKIIEASLKGQALKKKWKIQFVKNYSLNPTPYTLVRFIRAMQPWPVSWTYVQLGKGQELKGKQSLPLRGKRLKILNAHVEKTPLTVHRSPYTKLVLDEVQLEGKNPVSWKQFKEAYTTAIFE</sequence>
<evidence type="ECO:0000256" key="3">
    <source>
        <dbReference type="ARBA" id="ARBA00022679"/>
    </source>
</evidence>
<proteinExistence type="inferred from homology"/>
<dbReference type="Gene3D" id="3.40.50.12230">
    <property type="match status" value="1"/>
</dbReference>
<dbReference type="Proteomes" id="UP000179013">
    <property type="component" value="Unassembled WGS sequence"/>
</dbReference>
<organism evidence="7 8">
    <name type="scientific">Candidatus Woesebacteria bacterium RBG_16_39_8b</name>
    <dbReference type="NCBI Taxonomy" id="1802482"/>
    <lineage>
        <taxon>Bacteria</taxon>
        <taxon>Candidatus Woeseibacteriota</taxon>
    </lineage>
</organism>
<comment type="similarity">
    <text evidence="1">Belongs to the Fmt family.</text>
</comment>
<dbReference type="Pfam" id="PF00551">
    <property type="entry name" value="Formyl_trans_N"/>
    <property type="match status" value="1"/>
</dbReference>
<comment type="caution">
    <text evidence="7">The sequence shown here is derived from an EMBL/GenBank/DDBJ whole genome shotgun (WGS) entry which is preliminary data.</text>
</comment>
<gene>
    <name evidence="7" type="ORF">A2V80_00175</name>
</gene>